<proteinExistence type="predicted"/>
<dbReference type="EMBL" id="CAWUHB010000056">
    <property type="protein sequence ID" value="CAK7231096.1"/>
    <property type="molecule type" value="Genomic_DNA"/>
</dbReference>
<evidence type="ECO:0000313" key="1">
    <source>
        <dbReference type="EMBL" id="CAK7231096.1"/>
    </source>
</evidence>
<evidence type="ECO:0008006" key="3">
    <source>
        <dbReference type="Google" id="ProtNLM"/>
    </source>
</evidence>
<accession>A0ABP0CJ19</accession>
<reference evidence="1 2" key="1">
    <citation type="submission" date="2024-01" db="EMBL/GenBank/DDBJ databases">
        <authorList>
            <person name="Allen C."/>
            <person name="Tagirdzhanova G."/>
        </authorList>
    </citation>
    <scope>NUCLEOTIDE SEQUENCE [LARGE SCALE GENOMIC DNA]</scope>
</reference>
<comment type="caution">
    <text evidence="1">The sequence shown here is derived from an EMBL/GenBank/DDBJ whole genome shotgun (WGS) entry which is preliminary data.</text>
</comment>
<name>A0ABP0CJ19_9PEZI</name>
<gene>
    <name evidence="1" type="ORF">SCUCBS95973_007797</name>
</gene>
<keyword evidence="2" id="KW-1185">Reference proteome</keyword>
<protein>
    <recommendedName>
        <fullName evidence="3">Secreted protein</fullName>
    </recommendedName>
</protein>
<dbReference type="Proteomes" id="UP001642405">
    <property type="component" value="Unassembled WGS sequence"/>
</dbReference>
<evidence type="ECO:0000313" key="2">
    <source>
        <dbReference type="Proteomes" id="UP001642405"/>
    </source>
</evidence>
<organism evidence="1 2">
    <name type="scientific">Sporothrix curviconia</name>
    <dbReference type="NCBI Taxonomy" id="1260050"/>
    <lineage>
        <taxon>Eukaryota</taxon>
        <taxon>Fungi</taxon>
        <taxon>Dikarya</taxon>
        <taxon>Ascomycota</taxon>
        <taxon>Pezizomycotina</taxon>
        <taxon>Sordariomycetes</taxon>
        <taxon>Sordariomycetidae</taxon>
        <taxon>Ophiostomatales</taxon>
        <taxon>Ophiostomataceae</taxon>
        <taxon>Sporothrix</taxon>
    </lineage>
</organism>
<sequence length="85" mass="8464">MPLSVSFTETGRADRSASAAAVAAAATSFLDVVVVISLAGNCPLASFSPGAGCFRIDCTSTRIIGNDAAMMVTAGSAVLHSVSKL</sequence>